<sequence length="327" mass="38726">MRKTSLPILILFIVVLVTFLSYNFKEDVKRNTKDKAFVKVDKENDGRDKKIGLKSPEGRITSLLEKSNHSLVPNIVHYVWFSVDERLKFHQMISIRSAYLFIKPEMIILHCDNEPVGRWWKYVKNFVKTLIIRKTTPPREILGKRLVKVEHQSDIARIQILQQYGGIYLDFDVIALKSFKNLRYYNFTMGLEYFGTPGRLNNGIIISERNATFLRMWLDSYKTFNPSEWDEHDCQEPYKLMFKYPHLVHIEEKTLNYPSGKPTELKLIYEGLYNWTANYAIHTWYRLYELEHGPDSIKTMNTTYGEICRLIYYGNSTLIKPKTRLKG</sequence>
<proteinExistence type="predicted"/>
<dbReference type="AlphaFoldDB" id="A0A7I8VM50"/>
<comment type="caution">
    <text evidence="2">The sequence shown here is derived from an EMBL/GenBank/DDBJ whole genome shotgun (WGS) entry which is preliminary data.</text>
</comment>
<organism evidence="2 3">
    <name type="scientific">Dimorphilus gyrociliatus</name>
    <dbReference type="NCBI Taxonomy" id="2664684"/>
    <lineage>
        <taxon>Eukaryota</taxon>
        <taxon>Metazoa</taxon>
        <taxon>Spiralia</taxon>
        <taxon>Lophotrochozoa</taxon>
        <taxon>Annelida</taxon>
        <taxon>Polychaeta</taxon>
        <taxon>Polychaeta incertae sedis</taxon>
        <taxon>Dinophilidae</taxon>
        <taxon>Dimorphilus</taxon>
    </lineage>
</organism>
<accession>A0A7I8VM50</accession>
<evidence type="ECO:0000313" key="3">
    <source>
        <dbReference type="Proteomes" id="UP000549394"/>
    </source>
</evidence>
<keyword evidence="1" id="KW-0812">Transmembrane</keyword>
<dbReference type="Proteomes" id="UP000549394">
    <property type="component" value="Unassembled WGS sequence"/>
</dbReference>
<dbReference type="Pfam" id="PF04488">
    <property type="entry name" value="Gly_transf_sug"/>
    <property type="match status" value="1"/>
</dbReference>
<gene>
    <name evidence="2" type="ORF">DGYR_LOCUS4368</name>
</gene>
<evidence type="ECO:0000256" key="1">
    <source>
        <dbReference type="SAM" id="Phobius"/>
    </source>
</evidence>
<dbReference type="SUPFAM" id="SSF53448">
    <property type="entry name" value="Nucleotide-diphospho-sugar transferases"/>
    <property type="match status" value="1"/>
</dbReference>
<dbReference type="EMBL" id="CAJFCJ010000006">
    <property type="protein sequence ID" value="CAD5115651.1"/>
    <property type="molecule type" value="Genomic_DNA"/>
</dbReference>
<dbReference type="InterPro" id="IPR029044">
    <property type="entry name" value="Nucleotide-diphossugar_trans"/>
</dbReference>
<feature type="transmembrane region" description="Helical" evidence="1">
    <location>
        <begin position="6"/>
        <end position="24"/>
    </location>
</feature>
<dbReference type="InterPro" id="IPR007577">
    <property type="entry name" value="GlycoTrfase_DXD_sugar-bd_CS"/>
</dbReference>
<protein>
    <submittedName>
        <fullName evidence="2">DgyrCDS4607</fullName>
    </submittedName>
</protein>
<dbReference type="OrthoDB" id="6150660at2759"/>
<dbReference type="PANTHER" id="PTHR46830:SF2">
    <property type="entry name" value="ALPHA-1,4-N-ACETYLGLUCOSAMINYLTRANSFERASE"/>
    <property type="match status" value="1"/>
</dbReference>
<dbReference type="Gene3D" id="3.90.550.20">
    <property type="match status" value="1"/>
</dbReference>
<name>A0A7I8VM50_9ANNE</name>
<keyword evidence="1" id="KW-0472">Membrane</keyword>
<reference evidence="2 3" key="1">
    <citation type="submission" date="2020-08" db="EMBL/GenBank/DDBJ databases">
        <authorList>
            <person name="Hejnol A."/>
        </authorList>
    </citation>
    <scope>NUCLEOTIDE SEQUENCE [LARGE SCALE GENOMIC DNA]</scope>
</reference>
<keyword evidence="1" id="KW-1133">Transmembrane helix</keyword>
<keyword evidence="3" id="KW-1185">Reference proteome</keyword>
<evidence type="ECO:0000313" key="2">
    <source>
        <dbReference type="EMBL" id="CAD5115651.1"/>
    </source>
</evidence>
<dbReference type="PANTHER" id="PTHR46830">
    <property type="entry name" value="TRANSFERASE, PUTATIVE-RELATED"/>
    <property type="match status" value="1"/>
</dbReference>